<proteinExistence type="predicted"/>
<dbReference type="SUPFAM" id="SSF51905">
    <property type="entry name" value="FAD/NAD(P)-binding domain"/>
    <property type="match status" value="1"/>
</dbReference>
<dbReference type="EMBL" id="JAAAJA010000339">
    <property type="protein sequence ID" value="KAG0255641.1"/>
    <property type="molecule type" value="Genomic_DNA"/>
</dbReference>
<sequence>LLPSSGQGAVNAMQDAVILANCIYEMNGASPEAITEALKSYRDQRYQHCLSQYEASKNNAKISYGQKWWEKLIRHIVFNYLPESVQKKNIARDLSYRPQVSFLPLAPNHGTSPASPQMPSKKYAEYLKKQEGLQQGDNAATV</sequence>
<keyword evidence="2" id="KW-1185">Reference proteome</keyword>
<evidence type="ECO:0000313" key="1">
    <source>
        <dbReference type="EMBL" id="KAG0255641.1"/>
    </source>
</evidence>
<dbReference type="OrthoDB" id="1878542at2759"/>
<evidence type="ECO:0000313" key="2">
    <source>
        <dbReference type="Proteomes" id="UP000726737"/>
    </source>
</evidence>
<accession>A0A9P6PYX3</accession>
<gene>
    <name evidence="1" type="ORF">BG011_005005</name>
</gene>
<organism evidence="1 2">
    <name type="scientific">Mortierella polycephala</name>
    <dbReference type="NCBI Taxonomy" id="41804"/>
    <lineage>
        <taxon>Eukaryota</taxon>
        <taxon>Fungi</taxon>
        <taxon>Fungi incertae sedis</taxon>
        <taxon>Mucoromycota</taxon>
        <taxon>Mortierellomycotina</taxon>
        <taxon>Mortierellomycetes</taxon>
        <taxon>Mortierellales</taxon>
        <taxon>Mortierellaceae</taxon>
        <taxon>Mortierella</taxon>
    </lineage>
</organism>
<reference evidence="1" key="1">
    <citation type="journal article" date="2020" name="Fungal Divers.">
        <title>Resolving the Mortierellaceae phylogeny through synthesis of multi-gene phylogenetics and phylogenomics.</title>
        <authorList>
            <person name="Vandepol N."/>
            <person name="Liber J."/>
            <person name="Desiro A."/>
            <person name="Na H."/>
            <person name="Kennedy M."/>
            <person name="Barry K."/>
            <person name="Grigoriev I.V."/>
            <person name="Miller A.N."/>
            <person name="O'Donnell K."/>
            <person name="Stajich J.E."/>
            <person name="Bonito G."/>
        </authorList>
    </citation>
    <scope>NUCLEOTIDE SEQUENCE</scope>
    <source>
        <strain evidence="1">KOD948</strain>
    </source>
</reference>
<protein>
    <submittedName>
        <fullName evidence="1">Uncharacterized protein</fullName>
    </submittedName>
</protein>
<dbReference type="AlphaFoldDB" id="A0A9P6PYX3"/>
<dbReference type="Proteomes" id="UP000726737">
    <property type="component" value="Unassembled WGS sequence"/>
</dbReference>
<name>A0A9P6PYX3_9FUNG</name>
<feature type="non-terminal residue" evidence="1">
    <location>
        <position position="142"/>
    </location>
</feature>
<dbReference type="InterPro" id="IPR036188">
    <property type="entry name" value="FAD/NAD-bd_sf"/>
</dbReference>
<comment type="caution">
    <text evidence="1">The sequence shown here is derived from an EMBL/GenBank/DDBJ whole genome shotgun (WGS) entry which is preliminary data.</text>
</comment>
<dbReference type="Gene3D" id="3.50.50.60">
    <property type="entry name" value="FAD/NAD(P)-binding domain"/>
    <property type="match status" value="1"/>
</dbReference>